<evidence type="ECO:0000256" key="5">
    <source>
        <dbReference type="SAM" id="Phobius"/>
    </source>
</evidence>
<evidence type="ECO:0008006" key="7">
    <source>
        <dbReference type="Google" id="ProtNLM"/>
    </source>
</evidence>
<proteinExistence type="predicted"/>
<evidence type="ECO:0000256" key="4">
    <source>
        <dbReference type="ARBA" id="ARBA00023136"/>
    </source>
</evidence>
<evidence type="ECO:0000256" key="1">
    <source>
        <dbReference type="ARBA" id="ARBA00004141"/>
    </source>
</evidence>
<feature type="transmembrane region" description="Helical" evidence="5">
    <location>
        <begin position="312"/>
        <end position="329"/>
    </location>
</feature>
<dbReference type="EMBL" id="GDKF01009709">
    <property type="protein sequence ID" value="JAT68913.1"/>
    <property type="molecule type" value="Transcribed_RNA"/>
</dbReference>
<feature type="transmembrane region" description="Helical" evidence="5">
    <location>
        <begin position="237"/>
        <end position="258"/>
    </location>
</feature>
<dbReference type="GO" id="GO:0016020">
    <property type="term" value="C:membrane"/>
    <property type="evidence" value="ECO:0007669"/>
    <property type="project" value="UniProtKB-SubCell"/>
</dbReference>
<dbReference type="InterPro" id="IPR005828">
    <property type="entry name" value="MFS_sugar_transport-like"/>
</dbReference>
<evidence type="ECO:0000313" key="6">
    <source>
        <dbReference type="EMBL" id="JAT68913.1"/>
    </source>
</evidence>
<keyword evidence="3 5" id="KW-1133">Transmembrane helix</keyword>
<keyword evidence="2 5" id="KW-0812">Transmembrane</keyword>
<name>A0A1D1ZQ93_AUXPR</name>
<feature type="transmembrane region" description="Helical" evidence="5">
    <location>
        <begin position="116"/>
        <end position="137"/>
    </location>
</feature>
<dbReference type="PANTHER" id="PTHR24064">
    <property type="entry name" value="SOLUTE CARRIER FAMILY 22 MEMBER"/>
    <property type="match status" value="1"/>
</dbReference>
<feature type="non-terminal residue" evidence="6">
    <location>
        <position position="375"/>
    </location>
</feature>
<keyword evidence="4 5" id="KW-0472">Membrane</keyword>
<feature type="transmembrane region" description="Helical" evidence="5">
    <location>
        <begin position="204"/>
        <end position="225"/>
    </location>
</feature>
<feature type="transmembrane region" description="Helical" evidence="5">
    <location>
        <begin position="167"/>
        <end position="192"/>
    </location>
</feature>
<evidence type="ECO:0000256" key="3">
    <source>
        <dbReference type="ARBA" id="ARBA00022989"/>
    </source>
</evidence>
<gene>
    <name evidence="6" type="ORF">g.39737</name>
</gene>
<reference evidence="6" key="1">
    <citation type="submission" date="2015-08" db="EMBL/GenBank/DDBJ databases">
        <authorList>
            <person name="Babu N.S."/>
            <person name="Beckwith C.J."/>
            <person name="Beseler K.G."/>
            <person name="Brison A."/>
            <person name="Carone J.V."/>
            <person name="Caskin T.P."/>
            <person name="Diamond M."/>
            <person name="Durham M.E."/>
            <person name="Foxe J.M."/>
            <person name="Go M."/>
            <person name="Henderson B.A."/>
            <person name="Jones I.B."/>
            <person name="McGettigan J.A."/>
            <person name="Micheletti S.J."/>
            <person name="Nasrallah M.E."/>
            <person name="Ortiz D."/>
            <person name="Piller C.R."/>
            <person name="Privatt S.R."/>
            <person name="Schneider S.L."/>
            <person name="Sharp S."/>
            <person name="Smith T.C."/>
            <person name="Stanton J.D."/>
            <person name="Ullery H.E."/>
            <person name="Wilson R.J."/>
            <person name="Serrano M.G."/>
            <person name="Buck G."/>
            <person name="Lee V."/>
            <person name="Wang Y."/>
            <person name="Carvalho R."/>
            <person name="Voegtly L."/>
            <person name="Shi R."/>
            <person name="Duckworth R."/>
            <person name="Johnson A."/>
            <person name="Loviza R."/>
            <person name="Walstead R."/>
            <person name="Shah Z."/>
            <person name="Kiflezghi M."/>
            <person name="Wade K."/>
            <person name="Ball S.L."/>
            <person name="Bradley K.W."/>
            <person name="Asai D.J."/>
            <person name="Bowman C.A."/>
            <person name="Russell D.A."/>
            <person name="Pope W.H."/>
            <person name="Jacobs-Sera D."/>
            <person name="Hendrix R.W."/>
            <person name="Hatfull G.F."/>
        </authorList>
    </citation>
    <scope>NUCLEOTIDE SEQUENCE</scope>
</reference>
<evidence type="ECO:0000256" key="2">
    <source>
        <dbReference type="ARBA" id="ARBA00022692"/>
    </source>
</evidence>
<dbReference type="Pfam" id="PF00083">
    <property type="entry name" value="Sugar_tr"/>
    <property type="match status" value="1"/>
</dbReference>
<feature type="transmembrane region" description="Helical" evidence="5">
    <location>
        <begin position="32"/>
        <end position="51"/>
    </location>
</feature>
<comment type="subcellular location">
    <subcellularLocation>
        <location evidence="1">Membrane</location>
        <topology evidence="1">Multi-pass membrane protein</topology>
    </subcellularLocation>
</comment>
<dbReference type="AlphaFoldDB" id="A0A1D1ZQ93"/>
<dbReference type="Gene3D" id="1.20.1250.20">
    <property type="entry name" value="MFS general substrate transporter like domains"/>
    <property type="match status" value="1"/>
</dbReference>
<dbReference type="SUPFAM" id="SSF103473">
    <property type="entry name" value="MFS general substrate transporter"/>
    <property type="match status" value="1"/>
</dbReference>
<dbReference type="GO" id="GO:0022857">
    <property type="term" value="F:transmembrane transporter activity"/>
    <property type="evidence" value="ECO:0007669"/>
    <property type="project" value="InterPro"/>
</dbReference>
<sequence length="375" mass="37409">MDTSGLRLESVTIDEALHHGVGEFGHGQRLQLSVVGAAWFCAVFQAFIGIFNSLSPFTPGALACTAPDDAACQAALASSPPDPCSLAPEQWYWTRPSASPLSDFDLACRPAFLQRGLLPGAFFLGAALGACALALLAPATPRRRLLFSANLACAGAALAAVNAPGAAWYAALRCAVGAGAGAATLGATFLALDVVGGAWRGTAAAALHGAGAAGALGAACLAALAPPWRLQELAGALLALAAVALWSLTLESPTWLLLRGRKGEATAVLAVLASANRSRLPAAQLADPTDLLGAARSSLRDALGVPRLRRTLLAHVATLGALGAVYWTAAGLAPRLGGGAPRAAALAGAAYELPGAALGALAGDRLGRRAAAAAG</sequence>
<dbReference type="InterPro" id="IPR036259">
    <property type="entry name" value="MFS_trans_sf"/>
</dbReference>
<organism evidence="6">
    <name type="scientific">Auxenochlorella protothecoides</name>
    <name type="common">Green microalga</name>
    <name type="synonym">Chlorella protothecoides</name>
    <dbReference type="NCBI Taxonomy" id="3075"/>
    <lineage>
        <taxon>Eukaryota</taxon>
        <taxon>Viridiplantae</taxon>
        <taxon>Chlorophyta</taxon>
        <taxon>core chlorophytes</taxon>
        <taxon>Trebouxiophyceae</taxon>
        <taxon>Chlorellales</taxon>
        <taxon>Chlorellaceae</taxon>
        <taxon>Auxenochlorella</taxon>
    </lineage>
</organism>
<feature type="transmembrane region" description="Helical" evidence="5">
    <location>
        <begin position="144"/>
        <end position="161"/>
    </location>
</feature>
<accession>A0A1D1ZQ93</accession>
<protein>
    <recommendedName>
        <fullName evidence="7">Major facilitator superfamily (MFS) profile domain-containing protein</fullName>
    </recommendedName>
</protein>